<dbReference type="HOGENOM" id="CLU_033761_5_1_1"/>
<dbReference type="InterPro" id="IPR035513">
    <property type="entry name" value="Invertase/methylesterase_inhib"/>
</dbReference>
<evidence type="ECO:0000313" key="7">
    <source>
        <dbReference type="EMBL" id="KQJ94797.1"/>
    </source>
</evidence>
<proteinExistence type="inferred from homology"/>
<dbReference type="OMA" id="YPIRRFA"/>
<dbReference type="PANTHER" id="PTHR35357">
    <property type="entry name" value="OS02G0537100 PROTEIN"/>
    <property type="match status" value="1"/>
</dbReference>
<dbReference type="NCBIfam" id="TIGR01614">
    <property type="entry name" value="PME_inhib"/>
    <property type="match status" value="1"/>
</dbReference>
<evidence type="ECO:0000313" key="9">
    <source>
        <dbReference type="Proteomes" id="UP000008810"/>
    </source>
</evidence>
<dbReference type="GO" id="GO:0009827">
    <property type="term" value="P:plant-type cell wall modification"/>
    <property type="evidence" value="ECO:0000318"/>
    <property type="project" value="GO_Central"/>
</dbReference>
<dbReference type="GO" id="GO:0009505">
    <property type="term" value="C:plant-type cell wall"/>
    <property type="evidence" value="ECO:0000318"/>
    <property type="project" value="GO_Central"/>
</dbReference>
<dbReference type="eggNOG" id="ENOG502RXIR">
    <property type="taxonomic scope" value="Eukaryota"/>
</dbReference>
<evidence type="ECO:0000256" key="4">
    <source>
        <dbReference type="SAM" id="MobiDB-lite"/>
    </source>
</evidence>
<keyword evidence="2" id="KW-1015">Disulfide bond</keyword>
<dbReference type="GO" id="GO:0004857">
    <property type="term" value="F:enzyme inhibitor activity"/>
    <property type="evidence" value="ECO:0000318"/>
    <property type="project" value="GO_Central"/>
</dbReference>
<sequence>MAIMNAATQLVLVVVFLLAPSTTMASHHGSHGGSHTTKHSPPPRPSPISPAPPSVLPIPIMAPPSAAAALVRATCNSTTYPSLCVSALAADPSSATADLRGLSAIAVAAAASNASASAAALGVGANDTTGTAQGGAAGGDAQAAAMVMRTCAGKYGEARDALAAARGSIEERDYDYAAVHVSAAAEYPRVCRALFFRAQRRQSSSSSPAPAPVATFPAELATREAALGQLCSVALDIIALLNTTN</sequence>
<feature type="compositionally biased region" description="Pro residues" evidence="4">
    <location>
        <begin position="40"/>
        <end position="55"/>
    </location>
</feature>
<protein>
    <recommendedName>
        <fullName evidence="6">Pectinesterase inhibitor domain-containing protein</fullName>
    </recommendedName>
</protein>
<evidence type="ECO:0000256" key="3">
    <source>
        <dbReference type="ARBA" id="ARBA00038471"/>
    </source>
</evidence>
<keyword evidence="9" id="KW-1185">Reference proteome</keyword>
<name>I1I0C3_BRADI</name>
<evidence type="ECO:0000313" key="8">
    <source>
        <dbReference type="EnsemblPlants" id="KQJ94797"/>
    </source>
</evidence>
<dbReference type="Gene3D" id="1.20.140.40">
    <property type="entry name" value="Invertase/pectin methylesterase inhibitor family protein"/>
    <property type="match status" value="1"/>
</dbReference>
<feature type="domain" description="Pectinesterase inhibitor" evidence="6">
    <location>
        <begin position="66"/>
        <end position="237"/>
    </location>
</feature>
<dbReference type="Proteomes" id="UP000008810">
    <property type="component" value="Chromosome 3"/>
</dbReference>
<dbReference type="Gramene" id="KQJ94797">
    <property type="protein sequence ID" value="KQJ94797"/>
    <property type="gene ID" value="BRADI_3g13275v3"/>
</dbReference>
<dbReference type="RefSeq" id="XP_003571297.1">
    <property type="nucleotide sequence ID" value="XM_003571249.4"/>
</dbReference>
<dbReference type="KEGG" id="bdi:100840126"/>
<dbReference type="CDD" id="cd14859">
    <property type="entry name" value="PMEI_like"/>
    <property type="match status" value="1"/>
</dbReference>
<evidence type="ECO:0000256" key="1">
    <source>
        <dbReference type="ARBA" id="ARBA00022729"/>
    </source>
</evidence>
<feature type="signal peptide" evidence="5">
    <location>
        <begin position="1"/>
        <end position="25"/>
    </location>
</feature>
<reference evidence="7" key="2">
    <citation type="submission" date="2017-06" db="EMBL/GenBank/DDBJ databases">
        <title>WGS assembly of Brachypodium distachyon.</title>
        <authorList>
            <consortium name="The International Brachypodium Initiative"/>
            <person name="Lucas S."/>
            <person name="Harmon-Smith M."/>
            <person name="Lail K."/>
            <person name="Tice H."/>
            <person name="Grimwood J."/>
            <person name="Bruce D."/>
            <person name="Barry K."/>
            <person name="Shu S."/>
            <person name="Lindquist E."/>
            <person name="Wang M."/>
            <person name="Pitluck S."/>
            <person name="Vogel J.P."/>
            <person name="Garvin D.F."/>
            <person name="Mockler T.C."/>
            <person name="Schmutz J."/>
            <person name="Rokhsar D."/>
            <person name="Bevan M.W."/>
        </authorList>
    </citation>
    <scope>NUCLEOTIDE SEQUENCE</scope>
    <source>
        <strain evidence="7">Bd21</strain>
    </source>
</reference>
<evidence type="ECO:0000256" key="5">
    <source>
        <dbReference type="SAM" id="SignalP"/>
    </source>
</evidence>
<dbReference type="FunCoup" id="I1I0C3">
    <property type="interactions" value="857"/>
</dbReference>
<feature type="region of interest" description="Disordered" evidence="4">
    <location>
        <begin position="26"/>
        <end position="55"/>
    </location>
</feature>
<dbReference type="Pfam" id="PF04043">
    <property type="entry name" value="PMEI"/>
    <property type="match status" value="1"/>
</dbReference>
<dbReference type="EMBL" id="CM000882">
    <property type="protein sequence ID" value="KQJ94797.1"/>
    <property type="molecule type" value="Genomic_DNA"/>
</dbReference>
<evidence type="ECO:0000259" key="6">
    <source>
        <dbReference type="SMART" id="SM00856"/>
    </source>
</evidence>
<feature type="chain" id="PRO_5014094957" description="Pectinesterase inhibitor domain-containing protein" evidence="5">
    <location>
        <begin position="26"/>
        <end position="245"/>
    </location>
</feature>
<dbReference type="STRING" id="15368.I1I0C3"/>
<dbReference type="OrthoDB" id="773291at2759"/>
<gene>
    <name evidence="8" type="primary">LOC100840126</name>
    <name evidence="7" type="ORF">BRADI_3g13275v3</name>
</gene>
<dbReference type="SMART" id="SM00856">
    <property type="entry name" value="PMEI"/>
    <property type="match status" value="1"/>
</dbReference>
<evidence type="ECO:0000256" key="2">
    <source>
        <dbReference type="ARBA" id="ARBA00023157"/>
    </source>
</evidence>
<comment type="similarity">
    <text evidence="3">Belongs to the PMEI family.</text>
</comment>
<accession>I1I0C3</accession>
<keyword evidence="1 5" id="KW-0732">Signal</keyword>
<reference evidence="8" key="3">
    <citation type="submission" date="2018-08" db="UniProtKB">
        <authorList>
            <consortium name="EnsemblPlants"/>
        </authorList>
    </citation>
    <scope>IDENTIFICATION</scope>
    <source>
        <strain evidence="8">cv. Bd21</strain>
    </source>
</reference>
<reference evidence="7 8" key="1">
    <citation type="journal article" date="2010" name="Nature">
        <title>Genome sequencing and analysis of the model grass Brachypodium distachyon.</title>
        <authorList>
            <consortium name="International Brachypodium Initiative"/>
        </authorList>
    </citation>
    <scope>NUCLEOTIDE SEQUENCE [LARGE SCALE GENOMIC DNA]</scope>
    <source>
        <strain evidence="7 8">Bd21</strain>
    </source>
</reference>
<organism evidence="7">
    <name type="scientific">Brachypodium distachyon</name>
    <name type="common">Purple false brome</name>
    <name type="synonym">Trachynia distachya</name>
    <dbReference type="NCBI Taxonomy" id="15368"/>
    <lineage>
        <taxon>Eukaryota</taxon>
        <taxon>Viridiplantae</taxon>
        <taxon>Streptophyta</taxon>
        <taxon>Embryophyta</taxon>
        <taxon>Tracheophyta</taxon>
        <taxon>Spermatophyta</taxon>
        <taxon>Magnoliopsida</taxon>
        <taxon>Liliopsida</taxon>
        <taxon>Poales</taxon>
        <taxon>Poaceae</taxon>
        <taxon>BOP clade</taxon>
        <taxon>Pooideae</taxon>
        <taxon>Stipodae</taxon>
        <taxon>Brachypodieae</taxon>
        <taxon>Brachypodium</taxon>
    </lineage>
</organism>
<dbReference type="SUPFAM" id="SSF101148">
    <property type="entry name" value="Plant invertase/pectin methylesterase inhibitor"/>
    <property type="match status" value="1"/>
</dbReference>
<dbReference type="EnsemblPlants" id="KQJ94797">
    <property type="protein sequence ID" value="KQJ94797"/>
    <property type="gene ID" value="BRADI_3g13275v3"/>
</dbReference>
<dbReference type="GeneID" id="100840126"/>
<dbReference type="InterPro" id="IPR006501">
    <property type="entry name" value="Pectinesterase_inhib_dom"/>
</dbReference>
<dbReference type="AlphaFoldDB" id="I1I0C3"/>
<dbReference type="PANTHER" id="PTHR35357:SF8">
    <property type="entry name" value="OS01G0111000 PROTEIN"/>
    <property type="match status" value="1"/>
</dbReference>